<accession>A0A427AVX0</accession>
<gene>
    <name evidence="2" type="ORF">B296_00012236</name>
</gene>
<evidence type="ECO:0000313" key="2">
    <source>
        <dbReference type="EMBL" id="RRT80371.1"/>
    </source>
</evidence>
<evidence type="ECO:0000256" key="1">
    <source>
        <dbReference type="SAM" id="MobiDB-lite"/>
    </source>
</evidence>
<feature type="region of interest" description="Disordered" evidence="1">
    <location>
        <begin position="1"/>
        <end position="34"/>
    </location>
</feature>
<protein>
    <submittedName>
        <fullName evidence="2">Uncharacterized protein</fullName>
    </submittedName>
</protein>
<proteinExistence type="predicted"/>
<organism evidence="2 3">
    <name type="scientific">Ensete ventricosum</name>
    <name type="common">Abyssinian banana</name>
    <name type="synonym">Musa ensete</name>
    <dbReference type="NCBI Taxonomy" id="4639"/>
    <lineage>
        <taxon>Eukaryota</taxon>
        <taxon>Viridiplantae</taxon>
        <taxon>Streptophyta</taxon>
        <taxon>Embryophyta</taxon>
        <taxon>Tracheophyta</taxon>
        <taxon>Spermatophyta</taxon>
        <taxon>Magnoliopsida</taxon>
        <taxon>Liliopsida</taxon>
        <taxon>Zingiberales</taxon>
        <taxon>Musaceae</taxon>
        <taxon>Ensete</taxon>
    </lineage>
</organism>
<reference evidence="2 3" key="1">
    <citation type="journal article" date="2014" name="Agronomy (Basel)">
        <title>A Draft Genome Sequence for Ensete ventricosum, the Drought-Tolerant Tree Against Hunger.</title>
        <authorList>
            <person name="Harrison J."/>
            <person name="Moore K.A."/>
            <person name="Paszkiewicz K."/>
            <person name="Jones T."/>
            <person name="Grant M."/>
            <person name="Ambacheew D."/>
            <person name="Muzemil S."/>
            <person name="Studholme D.J."/>
        </authorList>
    </citation>
    <scope>NUCLEOTIDE SEQUENCE [LARGE SCALE GENOMIC DNA]</scope>
</reference>
<dbReference type="EMBL" id="AMZH03001160">
    <property type="protein sequence ID" value="RRT80371.1"/>
    <property type="molecule type" value="Genomic_DNA"/>
</dbReference>
<comment type="caution">
    <text evidence="2">The sequence shown here is derived from an EMBL/GenBank/DDBJ whole genome shotgun (WGS) entry which is preliminary data.</text>
</comment>
<evidence type="ECO:0000313" key="3">
    <source>
        <dbReference type="Proteomes" id="UP000287651"/>
    </source>
</evidence>
<name>A0A427AVX0_ENSVE</name>
<dbReference type="Proteomes" id="UP000287651">
    <property type="component" value="Unassembled WGS sequence"/>
</dbReference>
<sequence>MKSVAPSTASTPAVGDVEASTTEKRPSSGVRAGLRKRLRKATIEQPMDASGSTVRTSANKGKGIVKLEMVTERGYTMRELYEVEDRAGADKYFASIMTRLRCADSEDPLVPRWSTISGSSQFWTEGPLFGEYLQGALHPILVKQVYECSSEELMNRADKSAVWVRDASFPRFLFSLQT</sequence>
<feature type="compositionally biased region" description="Polar residues" evidence="1">
    <location>
        <begin position="1"/>
        <end position="11"/>
    </location>
</feature>
<dbReference type="AlphaFoldDB" id="A0A427AVX0"/>